<keyword evidence="1" id="KW-0472">Membrane</keyword>
<reference evidence="2" key="1">
    <citation type="journal article" date="2020" name="Stud. Mycol.">
        <title>101 Dothideomycetes genomes: a test case for predicting lifestyles and emergence of pathogens.</title>
        <authorList>
            <person name="Haridas S."/>
            <person name="Albert R."/>
            <person name="Binder M."/>
            <person name="Bloem J."/>
            <person name="Labutti K."/>
            <person name="Salamov A."/>
            <person name="Andreopoulos B."/>
            <person name="Baker S."/>
            <person name="Barry K."/>
            <person name="Bills G."/>
            <person name="Bluhm B."/>
            <person name="Cannon C."/>
            <person name="Castanera R."/>
            <person name="Culley D."/>
            <person name="Daum C."/>
            <person name="Ezra D."/>
            <person name="Gonzalez J."/>
            <person name="Henrissat B."/>
            <person name="Kuo A."/>
            <person name="Liang C."/>
            <person name="Lipzen A."/>
            <person name="Lutzoni F."/>
            <person name="Magnuson J."/>
            <person name="Mondo S."/>
            <person name="Nolan M."/>
            <person name="Ohm R."/>
            <person name="Pangilinan J."/>
            <person name="Park H.-J."/>
            <person name="Ramirez L."/>
            <person name="Alfaro M."/>
            <person name="Sun H."/>
            <person name="Tritt A."/>
            <person name="Yoshinaga Y."/>
            <person name="Zwiers L.-H."/>
            <person name="Turgeon B."/>
            <person name="Goodwin S."/>
            <person name="Spatafora J."/>
            <person name="Crous P."/>
            <person name="Grigoriev I."/>
        </authorList>
    </citation>
    <scope>NUCLEOTIDE SEQUENCE</scope>
    <source>
        <strain evidence="2">CBS 279.74</strain>
    </source>
</reference>
<organism evidence="2 3">
    <name type="scientific">Pleomassaria siparia CBS 279.74</name>
    <dbReference type="NCBI Taxonomy" id="1314801"/>
    <lineage>
        <taxon>Eukaryota</taxon>
        <taxon>Fungi</taxon>
        <taxon>Dikarya</taxon>
        <taxon>Ascomycota</taxon>
        <taxon>Pezizomycotina</taxon>
        <taxon>Dothideomycetes</taxon>
        <taxon>Pleosporomycetidae</taxon>
        <taxon>Pleosporales</taxon>
        <taxon>Pleomassariaceae</taxon>
        <taxon>Pleomassaria</taxon>
    </lineage>
</organism>
<dbReference type="AlphaFoldDB" id="A0A6G1KJH7"/>
<name>A0A6G1KJH7_9PLEO</name>
<gene>
    <name evidence="2" type="ORF">K504DRAFT_370562</name>
</gene>
<dbReference type="Proteomes" id="UP000799428">
    <property type="component" value="Unassembled WGS sequence"/>
</dbReference>
<keyword evidence="1" id="KW-1133">Transmembrane helix</keyword>
<keyword evidence="1" id="KW-0812">Transmembrane</keyword>
<sequence length="394" mass="43811">MANTLNAAMLDSYRSLSNVTGNCPNDRCTWEPYTSLGICYTTEDITSTITDYKGNLTVSQRQPVIEASVFGDKNTNTSPYWTFGSTALYFTDGAELTQESIPTPNNTDSNFPDIADIYVLYYDPCHDGTTDYRESKNWRAFKATTRLCLQTLQSSFNASMNTTMLSSRSDLTWVLSASADTLDEQYCVEEKGEIFCIDRPTLRVLGGQMSINFNTTGSLIPGGDDYYGARWSPNLVQDILGAPATKCNNATAGLGYEGFSNRIRNIAVAMTNEMRTSNATDFVTGTTTASEQYIAVEYIWISYPIAVYAILTIFFFSTIFATRRDPLWKSSPLALLHAMDGNKTNSSMKQMEEEAKQTRVRFAYPGMGLGWQLVPESPQATQVRLSRRGQVPES</sequence>
<protein>
    <submittedName>
        <fullName evidence="2">Uncharacterized protein</fullName>
    </submittedName>
</protein>
<accession>A0A6G1KJH7</accession>
<evidence type="ECO:0000313" key="3">
    <source>
        <dbReference type="Proteomes" id="UP000799428"/>
    </source>
</evidence>
<feature type="transmembrane region" description="Helical" evidence="1">
    <location>
        <begin position="298"/>
        <end position="321"/>
    </location>
</feature>
<proteinExistence type="predicted"/>
<dbReference type="OrthoDB" id="5242705at2759"/>
<keyword evidence="3" id="KW-1185">Reference proteome</keyword>
<dbReference type="PANTHER" id="PTHR35394">
    <property type="entry name" value="DUF3176 DOMAIN-CONTAINING PROTEIN"/>
    <property type="match status" value="1"/>
</dbReference>
<dbReference type="PANTHER" id="PTHR35394:SF5">
    <property type="entry name" value="DUF3176 DOMAIN-CONTAINING PROTEIN"/>
    <property type="match status" value="1"/>
</dbReference>
<evidence type="ECO:0000313" key="2">
    <source>
        <dbReference type="EMBL" id="KAF2712999.1"/>
    </source>
</evidence>
<dbReference type="EMBL" id="MU005765">
    <property type="protein sequence ID" value="KAF2712999.1"/>
    <property type="molecule type" value="Genomic_DNA"/>
</dbReference>
<evidence type="ECO:0000256" key="1">
    <source>
        <dbReference type="SAM" id="Phobius"/>
    </source>
</evidence>